<sequence length="78" mass="8081">MVSGVSSGRLESENCSGSGSVAGHSAGSGLVDCRKRMCWPVQCYGEVGRCGERSTSRVISLGAKTRNGGPQKPVPRLV</sequence>
<feature type="compositionally biased region" description="Low complexity" evidence="1">
    <location>
        <begin position="16"/>
        <end position="28"/>
    </location>
</feature>
<feature type="region of interest" description="Disordered" evidence="1">
    <location>
        <begin position="1"/>
        <end position="28"/>
    </location>
</feature>
<evidence type="ECO:0000313" key="3">
    <source>
        <dbReference type="Proteomes" id="UP001230328"/>
    </source>
</evidence>
<gene>
    <name evidence="2" type="ORF">QF035_000374</name>
</gene>
<proteinExistence type="predicted"/>
<organism evidence="2 3">
    <name type="scientific">Streptomyces umbrinus</name>
    <dbReference type="NCBI Taxonomy" id="67370"/>
    <lineage>
        <taxon>Bacteria</taxon>
        <taxon>Bacillati</taxon>
        <taxon>Actinomycetota</taxon>
        <taxon>Actinomycetes</taxon>
        <taxon>Kitasatosporales</taxon>
        <taxon>Streptomycetaceae</taxon>
        <taxon>Streptomyces</taxon>
        <taxon>Streptomyces phaeochromogenes group</taxon>
    </lineage>
</organism>
<evidence type="ECO:0000313" key="2">
    <source>
        <dbReference type="EMBL" id="MDQ1022792.1"/>
    </source>
</evidence>
<comment type="caution">
    <text evidence="2">The sequence shown here is derived from an EMBL/GenBank/DDBJ whole genome shotgun (WGS) entry which is preliminary data.</text>
</comment>
<protein>
    <submittedName>
        <fullName evidence="2">Uncharacterized protein</fullName>
    </submittedName>
</protein>
<accession>A0ABU0SHS3</accession>
<dbReference type="Proteomes" id="UP001230328">
    <property type="component" value="Unassembled WGS sequence"/>
</dbReference>
<reference evidence="2 3" key="1">
    <citation type="submission" date="2023-07" db="EMBL/GenBank/DDBJ databases">
        <title>Comparative genomics of wheat-associated soil bacteria to identify genetic determinants of phenazine resistance.</title>
        <authorList>
            <person name="Mouncey N."/>
        </authorList>
    </citation>
    <scope>NUCLEOTIDE SEQUENCE [LARGE SCALE GENOMIC DNA]</scope>
    <source>
        <strain evidence="2 3">V2I4</strain>
    </source>
</reference>
<keyword evidence="3" id="KW-1185">Reference proteome</keyword>
<name>A0ABU0SHS3_9ACTN</name>
<dbReference type="EMBL" id="JAUSZI010000002">
    <property type="protein sequence ID" value="MDQ1022792.1"/>
    <property type="molecule type" value="Genomic_DNA"/>
</dbReference>
<evidence type="ECO:0000256" key="1">
    <source>
        <dbReference type="SAM" id="MobiDB-lite"/>
    </source>
</evidence>